<keyword evidence="1" id="KW-0812">Transmembrane</keyword>
<dbReference type="AlphaFoldDB" id="A0A914DR89"/>
<keyword evidence="1" id="KW-0472">Membrane</keyword>
<sequence>MFLQSFAICFEMFFVAIVYVANSWVELPEFLTKYEHMVLIFVHGDTPIVYLMLNGTLRRQVYEVVRRQVVGSIGYHINQRSQRVQPNLSMISGRNFGTQRRS</sequence>
<keyword evidence="1" id="KW-1133">Transmembrane helix</keyword>
<keyword evidence="2" id="KW-1185">Reference proteome</keyword>
<name>A0A914DR89_9BILA</name>
<feature type="transmembrane region" description="Helical" evidence="1">
    <location>
        <begin position="7"/>
        <end position="25"/>
    </location>
</feature>
<feature type="transmembrane region" description="Helical" evidence="1">
    <location>
        <begin position="37"/>
        <end position="57"/>
    </location>
</feature>
<evidence type="ECO:0000256" key="1">
    <source>
        <dbReference type="SAM" id="Phobius"/>
    </source>
</evidence>
<protein>
    <submittedName>
        <fullName evidence="3">Uncharacterized protein</fullName>
    </submittedName>
</protein>
<reference evidence="3" key="1">
    <citation type="submission" date="2022-11" db="UniProtKB">
        <authorList>
            <consortium name="WormBaseParasite"/>
        </authorList>
    </citation>
    <scope>IDENTIFICATION</scope>
</reference>
<evidence type="ECO:0000313" key="3">
    <source>
        <dbReference type="WBParaSite" id="ACRNAN_scaffold371.g28926.t1"/>
    </source>
</evidence>
<accession>A0A914DR89</accession>
<evidence type="ECO:0000313" key="2">
    <source>
        <dbReference type="Proteomes" id="UP000887540"/>
    </source>
</evidence>
<organism evidence="2 3">
    <name type="scientific">Acrobeloides nanus</name>
    <dbReference type="NCBI Taxonomy" id="290746"/>
    <lineage>
        <taxon>Eukaryota</taxon>
        <taxon>Metazoa</taxon>
        <taxon>Ecdysozoa</taxon>
        <taxon>Nematoda</taxon>
        <taxon>Chromadorea</taxon>
        <taxon>Rhabditida</taxon>
        <taxon>Tylenchina</taxon>
        <taxon>Cephalobomorpha</taxon>
        <taxon>Cephaloboidea</taxon>
        <taxon>Cephalobidae</taxon>
        <taxon>Acrobeloides</taxon>
    </lineage>
</organism>
<dbReference type="Proteomes" id="UP000887540">
    <property type="component" value="Unplaced"/>
</dbReference>
<dbReference type="Pfam" id="PF10321">
    <property type="entry name" value="7TM_GPCR_Srt"/>
    <property type="match status" value="1"/>
</dbReference>
<proteinExistence type="predicted"/>
<dbReference type="WBParaSite" id="ACRNAN_scaffold371.g28926.t1">
    <property type="protein sequence ID" value="ACRNAN_scaffold371.g28926.t1"/>
    <property type="gene ID" value="ACRNAN_scaffold371.g28926"/>
</dbReference>
<dbReference type="InterPro" id="IPR019425">
    <property type="entry name" value="7TM_GPCR_serpentine_rcpt_Srt"/>
</dbReference>